<comment type="caution">
    <text evidence="1">The sequence shown here is derived from an EMBL/GenBank/DDBJ whole genome shotgun (WGS) entry which is preliminary data.</text>
</comment>
<gene>
    <name evidence="1" type="ORF">Acr_18g0007870</name>
</gene>
<evidence type="ECO:0000313" key="2">
    <source>
        <dbReference type="Proteomes" id="UP000585474"/>
    </source>
</evidence>
<dbReference type="AlphaFoldDB" id="A0A7J0G765"/>
<organism evidence="1 2">
    <name type="scientific">Actinidia rufa</name>
    <dbReference type="NCBI Taxonomy" id="165716"/>
    <lineage>
        <taxon>Eukaryota</taxon>
        <taxon>Viridiplantae</taxon>
        <taxon>Streptophyta</taxon>
        <taxon>Embryophyta</taxon>
        <taxon>Tracheophyta</taxon>
        <taxon>Spermatophyta</taxon>
        <taxon>Magnoliopsida</taxon>
        <taxon>eudicotyledons</taxon>
        <taxon>Gunneridae</taxon>
        <taxon>Pentapetalae</taxon>
        <taxon>asterids</taxon>
        <taxon>Ericales</taxon>
        <taxon>Actinidiaceae</taxon>
        <taxon>Actinidia</taxon>
    </lineage>
</organism>
<protein>
    <submittedName>
        <fullName evidence="1">Uncharacterized protein</fullName>
    </submittedName>
</protein>
<evidence type="ECO:0000313" key="1">
    <source>
        <dbReference type="EMBL" id="GFZ06617.1"/>
    </source>
</evidence>
<dbReference type="EMBL" id="BJWL01000018">
    <property type="protein sequence ID" value="GFZ06617.1"/>
    <property type="molecule type" value="Genomic_DNA"/>
</dbReference>
<sequence length="186" mass="20736">MSKKINLKKLAQMAKASKCASPATRSVLIVKGKIASDAKKKGTLLPLEDKKKATSSKAESMAVSKGETPIVAPWEVYFRCYFGAQRLYFGKLCVAEKLLEGVITLLNKENMGKLDIDRAILRLFHKIGQVVEIGAQEQQAVEELRKMKEDRDANMAMLEVEVAEIKKKEALAKKSAIELYKSLDDF</sequence>
<accession>A0A7J0G765</accession>
<proteinExistence type="predicted"/>
<name>A0A7J0G765_9ERIC</name>
<reference evidence="1 2" key="1">
    <citation type="submission" date="2019-07" db="EMBL/GenBank/DDBJ databases">
        <title>De Novo Assembly of kiwifruit Actinidia rufa.</title>
        <authorList>
            <person name="Sugita-Konishi S."/>
            <person name="Sato K."/>
            <person name="Mori E."/>
            <person name="Abe Y."/>
            <person name="Kisaki G."/>
            <person name="Hamano K."/>
            <person name="Suezawa K."/>
            <person name="Otani M."/>
            <person name="Fukuda T."/>
            <person name="Manabe T."/>
            <person name="Gomi K."/>
            <person name="Tabuchi M."/>
            <person name="Akimitsu K."/>
            <person name="Kataoka I."/>
        </authorList>
    </citation>
    <scope>NUCLEOTIDE SEQUENCE [LARGE SCALE GENOMIC DNA]</scope>
    <source>
        <strain evidence="2">cv. Fuchu</strain>
    </source>
</reference>
<keyword evidence="2" id="KW-1185">Reference proteome</keyword>
<dbReference type="Proteomes" id="UP000585474">
    <property type="component" value="Unassembled WGS sequence"/>
</dbReference>